<accession>A0A3B0ZR19</accession>
<keyword evidence="2" id="KW-0694">RNA-binding</keyword>
<dbReference type="Pfam" id="PF01668">
    <property type="entry name" value="SmpB"/>
    <property type="match status" value="1"/>
</dbReference>
<dbReference type="AlphaFoldDB" id="A0A3B0ZR19"/>
<evidence type="ECO:0000256" key="3">
    <source>
        <dbReference type="SAM" id="MobiDB-lite"/>
    </source>
</evidence>
<keyword evidence="1" id="KW-0963">Cytoplasm</keyword>
<name>A0A3B0ZR19_9ZZZZ</name>
<feature type="compositionally biased region" description="Basic and acidic residues" evidence="3">
    <location>
        <begin position="132"/>
        <end position="149"/>
    </location>
</feature>
<organism evidence="4">
    <name type="scientific">hydrothermal vent metagenome</name>
    <dbReference type="NCBI Taxonomy" id="652676"/>
    <lineage>
        <taxon>unclassified sequences</taxon>
        <taxon>metagenomes</taxon>
        <taxon>ecological metagenomes</taxon>
    </lineage>
</organism>
<dbReference type="PANTHER" id="PTHR30308">
    <property type="entry name" value="TMRNA-BINDING COMPONENT OF TRANS-TRANSLATION TAGGING COMPLEX"/>
    <property type="match status" value="1"/>
</dbReference>
<dbReference type="InterPro" id="IPR020081">
    <property type="entry name" value="SsrA-bd_prot_CS"/>
</dbReference>
<evidence type="ECO:0000256" key="2">
    <source>
        <dbReference type="ARBA" id="ARBA00022884"/>
    </source>
</evidence>
<sequence>MAGKKKKTVKSNTIALNKKSRHDFLLGERFEAGLVLEGWEVKSLRENRVQMQDSYVMLMKGEAFLIGCLITPLQTASTHKKTDPTRLRKLLLNRQELSKLIGAVERKGFAIVPTAMYWKKHKAKLEISLAKGKQDHDKRQTEKTRDWQRDKRRIMKNS</sequence>
<dbReference type="PROSITE" id="PS01317">
    <property type="entry name" value="SSRP"/>
    <property type="match status" value="1"/>
</dbReference>
<dbReference type="GO" id="GO:0003723">
    <property type="term" value="F:RNA binding"/>
    <property type="evidence" value="ECO:0007669"/>
    <property type="project" value="UniProtKB-KW"/>
</dbReference>
<evidence type="ECO:0000256" key="1">
    <source>
        <dbReference type="ARBA" id="ARBA00022490"/>
    </source>
</evidence>
<dbReference type="Gene3D" id="2.40.280.10">
    <property type="match status" value="1"/>
</dbReference>
<proteinExistence type="inferred from homology"/>
<dbReference type="InterPro" id="IPR023620">
    <property type="entry name" value="SmpB"/>
</dbReference>
<evidence type="ECO:0000313" key="4">
    <source>
        <dbReference type="EMBL" id="VAW95928.1"/>
    </source>
</evidence>
<dbReference type="SUPFAM" id="SSF74982">
    <property type="entry name" value="Small protein B (SmpB)"/>
    <property type="match status" value="1"/>
</dbReference>
<dbReference type="CDD" id="cd09294">
    <property type="entry name" value="SmpB"/>
    <property type="match status" value="1"/>
</dbReference>
<dbReference type="EMBL" id="UOFT01000050">
    <property type="protein sequence ID" value="VAW95928.1"/>
    <property type="molecule type" value="Genomic_DNA"/>
</dbReference>
<protein>
    <submittedName>
        <fullName evidence="4">TmRNA-binding protein SmpB</fullName>
    </submittedName>
</protein>
<dbReference type="InterPro" id="IPR000037">
    <property type="entry name" value="SsrA-bd_prot"/>
</dbReference>
<dbReference type="NCBIfam" id="NF003843">
    <property type="entry name" value="PRK05422.1"/>
    <property type="match status" value="1"/>
</dbReference>
<feature type="region of interest" description="Disordered" evidence="3">
    <location>
        <begin position="129"/>
        <end position="158"/>
    </location>
</feature>
<dbReference type="GO" id="GO:0005829">
    <property type="term" value="C:cytosol"/>
    <property type="evidence" value="ECO:0007669"/>
    <property type="project" value="TreeGrafter"/>
</dbReference>
<dbReference type="HAMAP" id="MF_00023">
    <property type="entry name" value="SmpB"/>
    <property type="match status" value="1"/>
</dbReference>
<gene>
    <name evidence="4" type="ORF">MNBD_GAMMA23-1210</name>
</gene>
<dbReference type="PANTHER" id="PTHR30308:SF2">
    <property type="entry name" value="SSRA-BINDING PROTEIN"/>
    <property type="match status" value="1"/>
</dbReference>
<dbReference type="GO" id="GO:0070930">
    <property type="term" value="P:trans-translation-dependent protein tagging"/>
    <property type="evidence" value="ECO:0007669"/>
    <property type="project" value="TreeGrafter"/>
</dbReference>
<dbReference type="NCBIfam" id="TIGR00086">
    <property type="entry name" value="smpB"/>
    <property type="match status" value="1"/>
</dbReference>
<reference evidence="4" key="1">
    <citation type="submission" date="2018-06" db="EMBL/GenBank/DDBJ databases">
        <authorList>
            <person name="Zhirakovskaya E."/>
        </authorList>
    </citation>
    <scope>NUCLEOTIDE SEQUENCE</scope>
</reference>